<dbReference type="Proteomes" id="UP000271626">
    <property type="component" value="Chromosome"/>
</dbReference>
<accession>A0A3P8KTJ8</accession>
<dbReference type="AlphaFoldDB" id="A0A3P8KTJ8"/>
<organism evidence="1 2">
    <name type="scientific">Tsukamurella paurometabola</name>
    <name type="common">Corynebacterium paurometabolum</name>
    <dbReference type="NCBI Taxonomy" id="2061"/>
    <lineage>
        <taxon>Bacteria</taxon>
        <taxon>Bacillati</taxon>
        <taxon>Actinomycetota</taxon>
        <taxon>Actinomycetes</taxon>
        <taxon>Mycobacteriales</taxon>
        <taxon>Tsukamurellaceae</taxon>
        <taxon>Tsukamurella</taxon>
    </lineage>
</organism>
<sequence>MFAVPAAVLAVVSIVSCGEGRGLPRPEPASAQRTSECVIKPGWAAADWTSGPVRATGTLRSRGVAVESLRRALGERSVPEDFVVPEGDDFDDLVRDVDEVILRSIPERVMQYEFAVPAGEYRGVFEPRCQYRVGFRVDGRSFDVDVEAGSGRVVVAVVNSNGGFARVADVQ</sequence>
<reference evidence="1 2" key="1">
    <citation type="submission" date="2018-12" db="EMBL/GenBank/DDBJ databases">
        <authorList>
            <consortium name="Pathogen Informatics"/>
        </authorList>
    </citation>
    <scope>NUCLEOTIDE SEQUENCE [LARGE SCALE GENOMIC DNA]</scope>
    <source>
        <strain evidence="1 2">NCTC10741</strain>
    </source>
</reference>
<dbReference type="EMBL" id="LR131273">
    <property type="protein sequence ID" value="VDR40147.1"/>
    <property type="molecule type" value="Genomic_DNA"/>
</dbReference>
<protein>
    <submittedName>
        <fullName evidence="1">Uncharacterized protein</fullName>
    </submittedName>
</protein>
<gene>
    <name evidence="1" type="ORF">NCTC10741_03302</name>
</gene>
<evidence type="ECO:0000313" key="1">
    <source>
        <dbReference type="EMBL" id="VDR40147.1"/>
    </source>
</evidence>
<proteinExistence type="predicted"/>
<name>A0A3P8KTJ8_TSUPA</name>
<evidence type="ECO:0000313" key="2">
    <source>
        <dbReference type="Proteomes" id="UP000271626"/>
    </source>
</evidence>